<dbReference type="AlphaFoldDB" id="A0A1B1YDL6"/>
<dbReference type="EMBL" id="CP014672">
    <property type="protein sequence ID" value="ANW98848.1"/>
    <property type="molecule type" value="Genomic_DNA"/>
</dbReference>
<evidence type="ECO:0000256" key="5">
    <source>
        <dbReference type="ARBA" id="ARBA00023239"/>
    </source>
</evidence>
<dbReference type="PANTHER" id="PTHR30518:SF2">
    <property type="entry name" value="ENDOLYTIC MUREIN TRANSGLYCOSYLASE"/>
    <property type="match status" value="1"/>
</dbReference>
<evidence type="ECO:0000256" key="7">
    <source>
        <dbReference type="HAMAP-Rule" id="MF_02065"/>
    </source>
</evidence>
<evidence type="ECO:0000256" key="1">
    <source>
        <dbReference type="ARBA" id="ARBA00022475"/>
    </source>
</evidence>
<evidence type="ECO:0000313" key="9">
    <source>
        <dbReference type="Proteomes" id="UP000092971"/>
    </source>
</evidence>
<dbReference type="Gene3D" id="3.30.1490.480">
    <property type="entry name" value="Endolytic murein transglycosylase"/>
    <property type="match status" value="1"/>
</dbReference>
<keyword evidence="4 7" id="KW-0472">Membrane</keyword>
<dbReference type="Pfam" id="PF02618">
    <property type="entry name" value="YceG"/>
    <property type="match status" value="1"/>
</dbReference>
<evidence type="ECO:0000256" key="2">
    <source>
        <dbReference type="ARBA" id="ARBA00022692"/>
    </source>
</evidence>
<dbReference type="HAMAP" id="MF_02065">
    <property type="entry name" value="MltG"/>
    <property type="match status" value="1"/>
</dbReference>
<comment type="catalytic activity">
    <reaction evidence="7">
        <text>a peptidoglycan chain = a peptidoglycan chain with N-acetyl-1,6-anhydromuramyl-[peptide] at the reducing end + a peptidoglycan chain with N-acetylglucosamine at the non-reducing end.</text>
        <dbReference type="EC" id="4.2.2.29"/>
    </reaction>
</comment>
<sequence length="370" mass="43015">MAGKVKPVVKQVEKKKRRFLRFLIFVVICMTLFFSSAYISYSYLTKYGIEYATTGKIQIPKEEQIEIVIPEGYGTADIAELLHKEGLVEYPWLFRFLSKLNGYDGKYKAGKHIVSKKLNYEGLMIILTSDPEPEPTVNLRIPEGFTVAELIDYLSERGYVDRERFETLCKTKMGNYKFLENVPDRTYPLEGYLYPDTYKIEEDWKEEEIIDRLLREFDTIFKPEYYERAEELGMTVDQVVTLASIIEMEAKYHSDYKKISSVLHNRLNSEMYPYLQVDVTLQYARIMAGLGRIQILTNKDKEIDSPYNTYKYKGLPPGPICSPRVEAIEAALYPEDTDYFFFFATPDGTVIYNKTLEGHNRDLAAHGMLN</sequence>
<dbReference type="PANTHER" id="PTHR30518">
    <property type="entry name" value="ENDOLYTIC MUREIN TRANSGLYCOSYLASE"/>
    <property type="match status" value="1"/>
</dbReference>
<feature type="site" description="Important for catalytic activity" evidence="7">
    <location>
        <position position="249"/>
    </location>
</feature>
<dbReference type="GO" id="GO:0071555">
    <property type="term" value="P:cell wall organization"/>
    <property type="evidence" value="ECO:0007669"/>
    <property type="project" value="UniProtKB-KW"/>
</dbReference>
<dbReference type="CDD" id="cd08010">
    <property type="entry name" value="MltG_like"/>
    <property type="match status" value="1"/>
</dbReference>
<dbReference type="GO" id="GO:0008932">
    <property type="term" value="F:lytic endotransglycosylase activity"/>
    <property type="evidence" value="ECO:0007669"/>
    <property type="project" value="UniProtKB-UniRule"/>
</dbReference>
<name>A0A1B1YDL6_THEST</name>
<evidence type="ECO:0000256" key="3">
    <source>
        <dbReference type="ARBA" id="ARBA00022989"/>
    </source>
</evidence>
<organism evidence="8 9">
    <name type="scientific">Thermoclostridium stercorarium subsp. thermolacticum DSM 2910</name>
    <dbReference type="NCBI Taxonomy" id="1121336"/>
    <lineage>
        <taxon>Bacteria</taxon>
        <taxon>Bacillati</taxon>
        <taxon>Bacillota</taxon>
        <taxon>Clostridia</taxon>
        <taxon>Eubacteriales</taxon>
        <taxon>Oscillospiraceae</taxon>
        <taxon>Thermoclostridium</taxon>
    </lineage>
</organism>
<comment type="function">
    <text evidence="7">Functions as a peptidoglycan terminase that cleaves nascent peptidoglycan strands endolytically to terminate their elongation.</text>
</comment>
<evidence type="ECO:0000313" key="8">
    <source>
        <dbReference type="EMBL" id="ANW98848.1"/>
    </source>
</evidence>
<gene>
    <name evidence="7" type="primary">mltG</name>
    <name evidence="8" type="ORF">CSTERTH_07325</name>
</gene>
<keyword evidence="2 7" id="KW-0812">Transmembrane</keyword>
<keyword evidence="6 7" id="KW-0961">Cell wall biogenesis/degradation</keyword>
<dbReference type="EC" id="4.2.2.29" evidence="7"/>
<evidence type="ECO:0000256" key="4">
    <source>
        <dbReference type="ARBA" id="ARBA00023136"/>
    </source>
</evidence>
<feature type="transmembrane region" description="Helical" evidence="7">
    <location>
        <begin position="20"/>
        <end position="41"/>
    </location>
</feature>
<dbReference type="GO" id="GO:0005886">
    <property type="term" value="C:plasma membrane"/>
    <property type="evidence" value="ECO:0007669"/>
    <property type="project" value="UniProtKB-SubCell"/>
</dbReference>
<dbReference type="GO" id="GO:0009252">
    <property type="term" value="P:peptidoglycan biosynthetic process"/>
    <property type="evidence" value="ECO:0007669"/>
    <property type="project" value="UniProtKB-UniRule"/>
</dbReference>
<dbReference type="NCBIfam" id="TIGR00247">
    <property type="entry name" value="endolytic transglycosylase MltG"/>
    <property type="match status" value="1"/>
</dbReference>
<reference evidence="8 9" key="1">
    <citation type="submission" date="2016-02" db="EMBL/GenBank/DDBJ databases">
        <title>Comparison of Clostridium stercorarium subspecies using comparative genomics and transcriptomics.</title>
        <authorList>
            <person name="Schellenberg J."/>
            <person name="Thallinger G."/>
            <person name="Levin D.B."/>
            <person name="Zhang X."/>
            <person name="Alvare G."/>
            <person name="Fristensky B."/>
            <person name="Sparling R."/>
        </authorList>
    </citation>
    <scope>NUCLEOTIDE SEQUENCE [LARGE SCALE GENOMIC DNA]</scope>
    <source>
        <strain evidence="8 9">DSM 2910</strain>
    </source>
</reference>
<protein>
    <recommendedName>
        <fullName evidence="7">Endolytic murein transglycosylase</fullName>
        <ecNumber evidence="7">4.2.2.29</ecNumber>
    </recommendedName>
    <alternativeName>
        <fullName evidence="7">Peptidoglycan lytic transglycosylase</fullName>
    </alternativeName>
    <alternativeName>
        <fullName evidence="7">Peptidoglycan polymerization terminase</fullName>
    </alternativeName>
</protein>
<comment type="subcellular location">
    <subcellularLocation>
        <location evidence="7">Cell membrane</location>
        <topology evidence="7">Single-pass membrane protein</topology>
    </subcellularLocation>
</comment>
<accession>A0A1B1YDL6</accession>
<dbReference type="InterPro" id="IPR003770">
    <property type="entry name" value="MLTG-like"/>
</dbReference>
<keyword evidence="3 7" id="KW-1133">Transmembrane helix</keyword>
<evidence type="ECO:0000256" key="6">
    <source>
        <dbReference type="ARBA" id="ARBA00023316"/>
    </source>
</evidence>
<proteinExistence type="inferred from homology"/>
<comment type="similarity">
    <text evidence="7">Belongs to the transglycosylase MltG family.</text>
</comment>
<dbReference type="Proteomes" id="UP000092971">
    <property type="component" value="Chromosome"/>
</dbReference>
<keyword evidence="1 7" id="KW-1003">Cell membrane</keyword>
<keyword evidence="5 7" id="KW-0456">Lyase</keyword>